<proteinExistence type="predicted"/>
<name>A0ABP8W6A8_9MICO</name>
<dbReference type="EMBL" id="BAABLM010000005">
    <property type="protein sequence ID" value="GAA4680157.1"/>
    <property type="molecule type" value="Genomic_DNA"/>
</dbReference>
<comment type="caution">
    <text evidence="1">The sequence shown here is derived from an EMBL/GenBank/DDBJ whole genome shotgun (WGS) entry which is preliminary data.</text>
</comment>
<protein>
    <submittedName>
        <fullName evidence="1">Uncharacterized protein</fullName>
    </submittedName>
</protein>
<sequence>MDTTAPARRPSLFVIPRATPGSPDPAGTGFGVGGSEAALNGVLDVVPTEGATADDVIRTIRRTGSTRWLLAGPAEVVVEVANRVLAGEPGVFGLTGVVVLGEDAPAGALRVTAPPLPRLSLAAPDDAAVLDFWRSWAGTSPELPSDFAKTIASSRTSSRTRGILARRALADDPDFAPSILTPSQLTTLRAVADRVVPQGDGPTIDLAARVDAQLAAGLGDGFRDPTLPSDQVAYGQALDLLAGFEDDEPEARDARLGSIVDGTALDGTDTRGGLGAGAPAWTSAQLSAWFDDARVDLVRQWLAHPATLNRIGWDAFANGGDGTNIQGFQLLLPNEREAWEPAMEVTR</sequence>
<evidence type="ECO:0000313" key="1">
    <source>
        <dbReference type="EMBL" id="GAA4680157.1"/>
    </source>
</evidence>
<evidence type="ECO:0000313" key="2">
    <source>
        <dbReference type="Proteomes" id="UP001501295"/>
    </source>
</evidence>
<dbReference type="RefSeq" id="WP_345376397.1">
    <property type="nucleotide sequence ID" value="NZ_BAABLM010000005.1"/>
</dbReference>
<organism evidence="1 2">
    <name type="scientific">Frondihabitans cladoniiphilus</name>
    <dbReference type="NCBI Taxonomy" id="715785"/>
    <lineage>
        <taxon>Bacteria</taxon>
        <taxon>Bacillati</taxon>
        <taxon>Actinomycetota</taxon>
        <taxon>Actinomycetes</taxon>
        <taxon>Micrococcales</taxon>
        <taxon>Microbacteriaceae</taxon>
        <taxon>Frondihabitans</taxon>
    </lineage>
</organism>
<gene>
    <name evidence="1" type="ORF">GCM10025780_26700</name>
</gene>
<reference evidence="2" key="1">
    <citation type="journal article" date="2019" name="Int. J. Syst. Evol. Microbiol.">
        <title>The Global Catalogue of Microorganisms (GCM) 10K type strain sequencing project: providing services to taxonomists for standard genome sequencing and annotation.</title>
        <authorList>
            <consortium name="The Broad Institute Genomics Platform"/>
            <consortium name="The Broad Institute Genome Sequencing Center for Infectious Disease"/>
            <person name="Wu L."/>
            <person name="Ma J."/>
        </authorList>
    </citation>
    <scope>NUCLEOTIDE SEQUENCE [LARGE SCALE GENOMIC DNA]</scope>
    <source>
        <strain evidence="2">JCM 18956</strain>
    </source>
</reference>
<dbReference type="Proteomes" id="UP001501295">
    <property type="component" value="Unassembled WGS sequence"/>
</dbReference>
<keyword evidence="2" id="KW-1185">Reference proteome</keyword>
<accession>A0ABP8W6A8</accession>